<evidence type="ECO:0000256" key="1">
    <source>
        <dbReference type="SAM" id="Phobius"/>
    </source>
</evidence>
<proteinExistence type="predicted"/>
<feature type="transmembrane region" description="Helical" evidence="1">
    <location>
        <begin position="31"/>
        <end position="55"/>
    </location>
</feature>
<organism evidence="2 3">
    <name type="scientific">Alteraurantiacibacter aquimixticola</name>
    <dbReference type="NCBI Taxonomy" id="2489173"/>
    <lineage>
        <taxon>Bacteria</taxon>
        <taxon>Pseudomonadati</taxon>
        <taxon>Pseudomonadota</taxon>
        <taxon>Alphaproteobacteria</taxon>
        <taxon>Sphingomonadales</taxon>
        <taxon>Erythrobacteraceae</taxon>
        <taxon>Alteraurantiacibacter</taxon>
    </lineage>
</organism>
<protein>
    <submittedName>
        <fullName evidence="2">Uncharacterized protein</fullName>
    </submittedName>
</protein>
<dbReference type="EMBL" id="SSHH01000003">
    <property type="protein sequence ID" value="TIX49461.1"/>
    <property type="molecule type" value="Genomic_DNA"/>
</dbReference>
<sequence length="128" mass="14641">MRDDGRYRINDEAARLPVPGTQLLIFLSLPLTVYLCLRYAVLFAFIPGAIGLLIGGRHRWFDPLMGVLTFLLNIFGNFVIVTTVELGLEHVLLLFYLTDLIIAIVFLPLFYSVWQQQRTVQLREAMAL</sequence>
<dbReference type="RefSeq" id="WP_136693938.1">
    <property type="nucleotide sequence ID" value="NZ_SSHH01000003.1"/>
</dbReference>
<keyword evidence="1" id="KW-1133">Transmembrane helix</keyword>
<feature type="transmembrane region" description="Helical" evidence="1">
    <location>
        <begin position="94"/>
        <end position="114"/>
    </location>
</feature>
<reference evidence="2 3" key="1">
    <citation type="submission" date="2019-04" db="EMBL/GenBank/DDBJ databases">
        <title>Altererythrobacter aquimixticola sp. nov., isolated from sediment of junction between the ocean and a freshwater spring.</title>
        <authorList>
            <person name="Yoon J.-H."/>
        </authorList>
    </citation>
    <scope>NUCLEOTIDE SEQUENCE [LARGE SCALE GENOMIC DNA]</scope>
    <source>
        <strain evidence="2 3">SSKS-13</strain>
    </source>
</reference>
<gene>
    <name evidence="2" type="ORF">E5222_11450</name>
</gene>
<accession>A0A4T3EY63</accession>
<name>A0A4T3EY63_9SPHN</name>
<keyword evidence="1" id="KW-0472">Membrane</keyword>
<keyword evidence="3" id="KW-1185">Reference proteome</keyword>
<dbReference type="AlphaFoldDB" id="A0A4T3EY63"/>
<comment type="caution">
    <text evidence="2">The sequence shown here is derived from an EMBL/GenBank/DDBJ whole genome shotgun (WGS) entry which is preliminary data.</text>
</comment>
<evidence type="ECO:0000313" key="3">
    <source>
        <dbReference type="Proteomes" id="UP000309389"/>
    </source>
</evidence>
<evidence type="ECO:0000313" key="2">
    <source>
        <dbReference type="EMBL" id="TIX49461.1"/>
    </source>
</evidence>
<feature type="transmembrane region" description="Helical" evidence="1">
    <location>
        <begin position="67"/>
        <end position="88"/>
    </location>
</feature>
<dbReference type="Proteomes" id="UP000309389">
    <property type="component" value="Unassembled WGS sequence"/>
</dbReference>
<keyword evidence="1" id="KW-0812">Transmembrane</keyword>